<dbReference type="GO" id="GO:0016491">
    <property type="term" value="F:oxidoreductase activity"/>
    <property type="evidence" value="ECO:0007669"/>
    <property type="project" value="UniProtKB-KW"/>
</dbReference>
<dbReference type="PROSITE" id="PS00080">
    <property type="entry name" value="MULTICOPPER_OXIDASE2"/>
    <property type="match status" value="1"/>
</dbReference>
<sequence length="502" mass="54811">MATALRRYPLIIGATLAAGIAAALLLRPHPPWRAPERGAASASAVPAGGSPLSAQVREFEGSYPEAASPTGVVRDVALEAAPATLPLLDGQPLDVWAYNVQVPGPTIRVRLGERLRVTFTNRLARPTTVHWHGVRLPNAMDGVPGVTQPAVPPGGTFVYEFVPKDAGTFWFHPHLRSSEQVERGLYGVLVVEDPVPPPYSRDIVWVLDDWRIREGAIDPQFNTPHDLMHDGRWGNVITVNGSIDERLTVRPGERIRLRLLNAANGRVFAPDFSGLDARVISVDGLYTAKPLDPAGFELAPGNRIDLDITIPASAAGRQFSVVDRFTRRPNALASIDVSQGAAVRTPAFPSPAAAHVAPWRDTEAIAPRLEYRLAARRGGEFGIEWTLNGAAARHAHDTEASTAEGDGHEVSVLPRREWSKLRFVNDSGRLHPIHLHGMFFKVLSRNGRPADEPFFRDTVLVHGRETVDVGVVPLDEGRWMLHCHILEHAEAGMMSLLDVKSM</sequence>
<dbReference type="InterPro" id="IPR001117">
    <property type="entry name" value="Cu-oxidase_2nd"/>
</dbReference>
<accession>A9FLW2</accession>
<dbReference type="RefSeq" id="WP_012240711.1">
    <property type="nucleotide sequence ID" value="NC_010162.1"/>
</dbReference>
<dbReference type="HOGENOM" id="CLU_009100_6_1_7"/>
<keyword evidence="2" id="KW-0560">Oxidoreductase</keyword>
<dbReference type="STRING" id="448385.sce8102"/>
<evidence type="ECO:0000256" key="1">
    <source>
        <dbReference type="ARBA" id="ARBA00022723"/>
    </source>
</evidence>
<keyword evidence="7" id="KW-1185">Reference proteome</keyword>
<dbReference type="PANTHER" id="PTHR11709:SF2">
    <property type="entry name" value="MULTICOPPER OXIDASE LPR1"/>
    <property type="match status" value="1"/>
</dbReference>
<evidence type="ECO:0000256" key="2">
    <source>
        <dbReference type="ARBA" id="ARBA00023002"/>
    </source>
</evidence>
<evidence type="ECO:0000259" key="4">
    <source>
        <dbReference type="Pfam" id="PF07731"/>
    </source>
</evidence>
<dbReference type="eggNOG" id="COG2132">
    <property type="taxonomic scope" value="Bacteria"/>
</dbReference>
<evidence type="ECO:0000313" key="6">
    <source>
        <dbReference type="EMBL" id="CAN98272.1"/>
    </source>
</evidence>
<dbReference type="Pfam" id="PF07731">
    <property type="entry name" value="Cu-oxidase_2"/>
    <property type="match status" value="1"/>
</dbReference>
<dbReference type="PROSITE" id="PS00079">
    <property type="entry name" value="MULTICOPPER_OXIDASE1"/>
    <property type="match status" value="1"/>
</dbReference>
<dbReference type="InterPro" id="IPR011706">
    <property type="entry name" value="Cu-oxidase_C"/>
</dbReference>
<feature type="domain" description="Plastocyanin-like" evidence="3">
    <location>
        <begin position="238"/>
        <end position="323"/>
    </location>
</feature>
<dbReference type="InterPro" id="IPR045087">
    <property type="entry name" value="Cu-oxidase_fam"/>
</dbReference>
<dbReference type="Pfam" id="PF07732">
    <property type="entry name" value="Cu-oxidase_3"/>
    <property type="match status" value="1"/>
</dbReference>
<dbReference type="AlphaFoldDB" id="A9FLW2"/>
<keyword evidence="1" id="KW-0479">Metal-binding</keyword>
<feature type="domain" description="Plastocyanin-like" evidence="4">
    <location>
        <begin position="406"/>
        <end position="500"/>
    </location>
</feature>
<feature type="domain" description="Plastocyanin-like" evidence="5">
    <location>
        <begin position="87"/>
        <end position="194"/>
    </location>
</feature>
<dbReference type="CDD" id="cd13885">
    <property type="entry name" value="CuRO_2_CumA_like"/>
    <property type="match status" value="1"/>
</dbReference>
<dbReference type="InterPro" id="IPR033138">
    <property type="entry name" value="Cu_oxidase_CS"/>
</dbReference>
<evidence type="ECO:0000259" key="3">
    <source>
        <dbReference type="Pfam" id="PF00394"/>
    </source>
</evidence>
<dbReference type="OrthoDB" id="9757546at2"/>
<protein>
    <submittedName>
        <fullName evidence="6">Multicopper oxidase</fullName>
    </submittedName>
</protein>
<dbReference type="Gene3D" id="2.60.40.420">
    <property type="entry name" value="Cupredoxins - blue copper proteins"/>
    <property type="match status" value="3"/>
</dbReference>
<dbReference type="KEGG" id="scl:sce8102"/>
<dbReference type="CDD" id="cd13906">
    <property type="entry name" value="CuRO_3_CumA_like"/>
    <property type="match status" value="1"/>
</dbReference>
<proteinExistence type="predicted"/>
<dbReference type="InterPro" id="IPR011707">
    <property type="entry name" value="Cu-oxidase-like_N"/>
</dbReference>
<dbReference type="CDD" id="cd13861">
    <property type="entry name" value="CuRO_1_CumA_like"/>
    <property type="match status" value="1"/>
</dbReference>
<name>A9FLW2_SORC5</name>
<dbReference type="InterPro" id="IPR002355">
    <property type="entry name" value="Cu_oxidase_Cu_BS"/>
</dbReference>
<dbReference type="InterPro" id="IPR008972">
    <property type="entry name" value="Cupredoxin"/>
</dbReference>
<dbReference type="PANTHER" id="PTHR11709">
    <property type="entry name" value="MULTI-COPPER OXIDASE"/>
    <property type="match status" value="1"/>
</dbReference>
<dbReference type="GO" id="GO:0005507">
    <property type="term" value="F:copper ion binding"/>
    <property type="evidence" value="ECO:0007669"/>
    <property type="project" value="InterPro"/>
</dbReference>
<dbReference type="GO" id="GO:0030288">
    <property type="term" value="C:outer membrane-bounded periplasmic space"/>
    <property type="evidence" value="ECO:0007669"/>
    <property type="project" value="TreeGrafter"/>
</dbReference>
<dbReference type="BioCyc" id="SCEL448385:SCE_RS41495-MONOMER"/>
<organism evidence="6 7">
    <name type="scientific">Sorangium cellulosum (strain So ce56)</name>
    <name type="common">Polyangium cellulosum (strain So ce56)</name>
    <dbReference type="NCBI Taxonomy" id="448385"/>
    <lineage>
        <taxon>Bacteria</taxon>
        <taxon>Pseudomonadati</taxon>
        <taxon>Myxococcota</taxon>
        <taxon>Polyangia</taxon>
        <taxon>Polyangiales</taxon>
        <taxon>Polyangiaceae</taxon>
        <taxon>Sorangium</taxon>
    </lineage>
</organism>
<gene>
    <name evidence="6" type="ordered locus">sce8102</name>
</gene>
<dbReference type="SUPFAM" id="SSF49503">
    <property type="entry name" value="Cupredoxins"/>
    <property type="match status" value="3"/>
</dbReference>
<dbReference type="Proteomes" id="UP000002139">
    <property type="component" value="Chromosome"/>
</dbReference>
<reference evidence="6 7" key="1">
    <citation type="journal article" date="2007" name="Nat. Biotechnol.">
        <title>Complete genome sequence of the myxobacterium Sorangium cellulosum.</title>
        <authorList>
            <person name="Schneiker S."/>
            <person name="Perlova O."/>
            <person name="Kaiser O."/>
            <person name="Gerth K."/>
            <person name="Alici A."/>
            <person name="Altmeyer M.O."/>
            <person name="Bartels D."/>
            <person name="Bekel T."/>
            <person name="Beyer S."/>
            <person name="Bode E."/>
            <person name="Bode H.B."/>
            <person name="Bolten C.J."/>
            <person name="Choudhuri J.V."/>
            <person name="Doss S."/>
            <person name="Elnakady Y.A."/>
            <person name="Frank B."/>
            <person name="Gaigalat L."/>
            <person name="Goesmann A."/>
            <person name="Groeger C."/>
            <person name="Gross F."/>
            <person name="Jelsbak L."/>
            <person name="Jelsbak L."/>
            <person name="Kalinowski J."/>
            <person name="Kegler C."/>
            <person name="Knauber T."/>
            <person name="Konietzny S."/>
            <person name="Kopp M."/>
            <person name="Krause L."/>
            <person name="Krug D."/>
            <person name="Linke B."/>
            <person name="Mahmud T."/>
            <person name="Martinez-Arias R."/>
            <person name="McHardy A.C."/>
            <person name="Merai M."/>
            <person name="Meyer F."/>
            <person name="Mormann S."/>
            <person name="Munoz-Dorado J."/>
            <person name="Perez J."/>
            <person name="Pradella S."/>
            <person name="Rachid S."/>
            <person name="Raddatz G."/>
            <person name="Rosenau F."/>
            <person name="Rueckert C."/>
            <person name="Sasse F."/>
            <person name="Scharfe M."/>
            <person name="Schuster S.C."/>
            <person name="Suen G."/>
            <person name="Treuner-Lange A."/>
            <person name="Velicer G.J."/>
            <person name="Vorholter F.-J."/>
            <person name="Weissman K.J."/>
            <person name="Welch R.D."/>
            <person name="Wenzel S.C."/>
            <person name="Whitworth D.E."/>
            <person name="Wilhelm S."/>
            <person name="Wittmann C."/>
            <person name="Bloecker H."/>
            <person name="Puehler A."/>
            <person name="Mueller R."/>
        </authorList>
    </citation>
    <scope>NUCLEOTIDE SEQUENCE [LARGE SCALE GENOMIC DNA]</scope>
    <source>
        <strain evidence="7">So ce56</strain>
    </source>
</reference>
<evidence type="ECO:0000313" key="7">
    <source>
        <dbReference type="Proteomes" id="UP000002139"/>
    </source>
</evidence>
<dbReference type="EMBL" id="AM746676">
    <property type="protein sequence ID" value="CAN98272.1"/>
    <property type="molecule type" value="Genomic_DNA"/>
</dbReference>
<evidence type="ECO:0000259" key="5">
    <source>
        <dbReference type="Pfam" id="PF07732"/>
    </source>
</evidence>
<dbReference type="Pfam" id="PF00394">
    <property type="entry name" value="Cu-oxidase"/>
    <property type="match status" value="1"/>
</dbReference>